<evidence type="ECO:0000256" key="2">
    <source>
        <dbReference type="ARBA" id="ARBA00022723"/>
    </source>
</evidence>
<evidence type="ECO:0000259" key="8">
    <source>
        <dbReference type="PROSITE" id="PS50157"/>
    </source>
</evidence>
<keyword evidence="2" id="KW-0479">Metal-binding</keyword>
<dbReference type="PANTHER" id="PTHR24394">
    <property type="entry name" value="ZINC FINGER PROTEIN"/>
    <property type="match status" value="1"/>
</dbReference>
<evidence type="ECO:0000256" key="7">
    <source>
        <dbReference type="PROSITE-ProRule" id="PRU00042"/>
    </source>
</evidence>
<dbReference type="InterPro" id="IPR036236">
    <property type="entry name" value="Znf_C2H2_sf"/>
</dbReference>
<dbReference type="Pfam" id="PF00096">
    <property type="entry name" value="zf-C2H2"/>
    <property type="match status" value="2"/>
</dbReference>
<dbReference type="FunFam" id="3.30.160.60:FF:001498">
    <property type="entry name" value="Zinc finger protein 404"/>
    <property type="match status" value="1"/>
</dbReference>
<dbReference type="GO" id="GO:0005634">
    <property type="term" value="C:nucleus"/>
    <property type="evidence" value="ECO:0007669"/>
    <property type="project" value="UniProtKB-SubCell"/>
</dbReference>
<reference evidence="9" key="1">
    <citation type="submission" date="2015-12" db="EMBL/GenBank/DDBJ databases">
        <title>De novo transcriptome assembly of four potential Pierce s Disease insect vectors from Arizona vineyards.</title>
        <authorList>
            <person name="Tassone E.E."/>
        </authorList>
    </citation>
    <scope>NUCLEOTIDE SEQUENCE</scope>
</reference>
<dbReference type="PROSITE" id="PS00028">
    <property type="entry name" value="ZINC_FINGER_C2H2_1"/>
    <property type="match status" value="2"/>
</dbReference>
<dbReference type="AlphaFoldDB" id="A0A1B6D1U7"/>
<organism evidence="9">
    <name type="scientific">Clastoptera arizonana</name>
    <name type="common">Arizona spittle bug</name>
    <dbReference type="NCBI Taxonomy" id="38151"/>
    <lineage>
        <taxon>Eukaryota</taxon>
        <taxon>Metazoa</taxon>
        <taxon>Ecdysozoa</taxon>
        <taxon>Arthropoda</taxon>
        <taxon>Hexapoda</taxon>
        <taxon>Insecta</taxon>
        <taxon>Pterygota</taxon>
        <taxon>Neoptera</taxon>
        <taxon>Paraneoptera</taxon>
        <taxon>Hemiptera</taxon>
        <taxon>Auchenorrhyncha</taxon>
        <taxon>Cercopoidea</taxon>
        <taxon>Clastopteridae</taxon>
        <taxon>Clastoptera</taxon>
    </lineage>
</organism>
<sequence>KMSPEHSSVSYKGEKSNSYGFHETKLNLKPNLSNQTVENHYSCDICDIKFIDNRKLKQHYKITHKKPYCCKFCQKEFIKLSNLKIHLRIHTGEKPYSCQFCQKEFNIISTLKKHL</sequence>
<comment type="subcellular location">
    <subcellularLocation>
        <location evidence="1">Nucleus</location>
    </subcellularLocation>
</comment>
<dbReference type="SUPFAM" id="SSF57667">
    <property type="entry name" value="beta-beta-alpha zinc fingers"/>
    <property type="match status" value="2"/>
</dbReference>
<feature type="domain" description="C2H2-type" evidence="8">
    <location>
        <begin position="68"/>
        <end position="95"/>
    </location>
</feature>
<evidence type="ECO:0000313" key="9">
    <source>
        <dbReference type="EMBL" id="JAS19672.1"/>
    </source>
</evidence>
<dbReference type="GO" id="GO:0040029">
    <property type="term" value="P:epigenetic regulation of gene expression"/>
    <property type="evidence" value="ECO:0007669"/>
    <property type="project" value="UniProtKB-ARBA"/>
</dbReference>
<keyword evidence="4 7" id="KW-0863">Zinc-finger</keyword>
<keyword evidence="6" id="KW-0539">Nucleus</keyword>
<keyword evidence="3" id="KW-0677">Repeat</keyword>
<evidence type="ECO:0000256" key="5">
    <source>
        <dbReference type="ARBA" id="ARBA00022833"/>
    </source>
</evidence>
<dbReference type="FunFam" id="3.30.160.60:FF:000690">
    <property type="entry name" value="Zinc finger protein 354C"/>
    <property type="match status" value="1"/>
</dbReference>
<evidence type="ECO:0000256" key="4">
    <source>
        <dbReference type="ARBA" id="ARBA00022771"/>
    </source>
</evidence>
<feature type="non-terminal residue" evidence="9">
    <location>
        <position position="115"/>
    </location>
</feature>
<dbReference type="Gene3D" id="3.30.160.60">
    <property type="entry name" value="Classic Zinc Finger"/>
    <property type="match status" value="3"/>
</dbReference>
<feature type="domain" description="C2H2-type" evidence="8">
    <location>
        <begin position="41"/>
        <end position="64"/>
    </location>
</feature>
<dbReference type="EMBL" id="GEDC01017626">
    <property type="protein sequence ID" value="JAS19672.1"/>
    <property type="molecule type" value="Transcribed_RNA"/>
</dbReference>
<evidence type="ECO:0000256" key="6">
    <source>
        <dbReference type="ARBA" id="ARBA00023242"/>
    </source>
</evidence>
<dbReference type="PANTHER" id="PTHR24394:SF29">
    <property type="entry name" value="MYONEURIN"/>
    <property type="match status" value="1"/>
</dbReference>
<dbReference type="GO" id="GO:0008270">
    <property type="term" value="F:zinc ion binding"/>
    <property type="evidence" value="ECO:0007669"/>
    <property type="project" value="UniProtKB-KW"/>
</dbReference>
<proteinExistence type="predicted"/>
<protein>
    <recommendedName>
        <fullName evidence="8">C2H2-type domain-containing protein</fullName>
    </recommendedName>
</protein>
<dbReference type="GO" id="GO:0000981">
    <property type="term" value="F:DNA-binding transcription factor activity, RNA polymerase II-specific"/>
    <property type="evidence" value="ECO:0007669"/>
    <property type="project" value="TreeGrafter"/>
</dbReference>
<evidence type="ECO:0000256" key="3">
    <source>
        <dbReference type="ARBA" id="ARBA00022737"/>
    </source>
</evidence>
<keyword evidence="5" id="KW-0862">Zinc</keyword>
<feature type="non-terminal residue" evidence="9">
    <location>
        <position position="1"/>
    </location>
</feature>
<dbReference type="PROSITE" id="PS50157">
    <property type="entry name" value="ZINC_FINGER_C2H2_2"/>
    <property type="match status" value="3"/>
</dbReference>
<dbReference type="SMART" id="SM00355">
    <property type="entry name" value="ZnF_C2H2"/>
    <property type="match status" value="3"/>
</dbReference>
<dbReference type="GO" id="GO:0000785">
    <property type="term" value="C:chromatin"/>
    <property type="evidence" value="ECO:0007669"/>
    <property type="project" value="UniProtKB-ARBA"/>
</dbReference>
<gene>
    <name evidence="9" type="ORF">g.1712</name>
</gene>
<name>A0A1B6D1U7_9HEMI</name>
<dbReference type="InterPro" id="IPR013087">
    <property type="entry name" value="Znf_C2H2_type"/>
</dbReference>
<evidence type="ECO:0000256" key="1">
    <source>
        <dbReference type="ARBA" id="ARBA00004123"/>
    </source>
</evidence>
<feature type="domain" description="C2H2-type" evidence="8">
    <location>
        <begin position="96"/>
        <end position="115"/>
    </location>
</feature>
<dbReference type="GO" id="GO:0003682">
    <property type="term" value="F:chromatin binding"/>
    <property type="evidence" value="ECO:0007669"/>
    <property type="project" value="UniProtKB-ARBA"/>
</dbReference>
<accession>A0A1B6D1U7</accession>